<evidence type="ECO:0000256" key="1">
    <source>
        <dbReference type="SAM" id="MobiDB-lite"/>
    </source>
</evidence>
<comment type="caution">
    <text evidence="2">The sequence shown here is derived from an EMBL/GenBank/DDBJ whole genome shotgun (WGS) entry which is preliminary data.</text>
</comment>
<keyword evidence="3" id="KW-1185">Reference proteome</keyword>
<evidence type="ECO:0000313" key="2">
    <source>
        <dbReference type="EMBL" id="KAJ8385661.1"/>
    </source>
</evidence>
<evidence type="ECO:0000313" key="3">
    <source>
        <dbReference type="Proteomes" id="UP001221898"/>
    </source>
</evidence>
<feature type="region of interest" description="Disordered" evidence="1">
    <location>
        <begin position="128"/>
        <end position="160"/>
    </location>
</feature>
<organism evidence="2 3">
    <name type="scientific">Aldrovandia affinis</name>
    <dbReference type="NCBI Taxonomy" id="143900"/>
    <lineage>
        <taxon>Eukaryota</taxon>
        <taxon>Metazoa</taxon>
        <taxon>Chordata</taxon>
        <taxon>Craniata</taxon>
        <taxon>Vertebrata</taxon>
        <taxon>Euteleostomi</taxon>
        <taxon>Actinopterygii</taxon>
        <taxon>Neopterygii</taxon>
        <taxon>Teleostei</taxon>
        <taxon>Notacanthiformes</taxon>
        <taxon>Halosauridae</taxon>
        <taxon>Aldrovandia</taxon>
    </lineage>
</organism>
<gene>
    <name evidence="2" type="ORF">AAFF_G00183740</name>
</gene>
<reference evidence="2" key="1">
    <citation type="journal article" date="2023" name="Science">
        <title>Genome structures resolve the early diversification of teleost fishes.</title>
        <authorList>
            <person name="Parey E."/>
            <person name="Louis A."/>
            <person name="Montfort J."/>
            <person name="Bouchez O."/>
            <person name="Roques C."/>
            <person name="Iampietro C."/>
            <person name="Lluch J."/>
            <person name="Castinel A."/>
            <person name="Donnadieu C."/>
            <person name="Desvignes T."/>
            <person name="Floi Bucao C."/>
            <person name="Jouanno E."/>
            <person name="Wen M."/>
            <person name="Mejri S."/>
            <person name="Dirks R."/>
            <person name="Jansen H."/>
            <person name="Henkel C."/>
            <person name="Chen W.J."/>
            <person name="Zahm M."/>
            <person name="Cabau C."/>
            <person name="Klopp C."/>
            <person name="Thompson A.W."/>
            <person name="Robinson-Rechavi M."/>
            <person name="Braasch I."/>
            <person name="Lecointre G."/>
            <person name="Bobe J."/>
            <person name="Postlethwait J.H."/>
            <person name="Berthelot C."/>
            <person name="Roest Crollius H."/>
            <person name="Guiguen Y."/>
        </authorList>
    </citation>
    <scope>NUCLEOTIDE SEQUENCE</scope>
    <source>
        <strain evidence="2">NC1722</strain>
    </source>
</reference>
<sequence length="160" mass="17411">MLSGHSQGPGEFVITIPDDTEDDLLLHIERKDRVTKGETPPPAIRRVHAESTSCVCEETNLLRSERSTFLHSSRFAGERRLHPRHDPSSSAETLCSRSVLPKPGDGLVSLAHSRFLTDQTAFSVLSHLSSPHGGVSDERCRKVGGAVPREDGEPNGQVIA</sequence>
<name>A0AAD7W649_9TELE</name>
<proteinExistence type="predicted"/>
<protein>
    <submittedName>
        <fullName evidence="2">Uncharacterized protein</fullName>
    </submittedName>
</protein>
<dbReference type="AlphaFoldDB" id="A0AAD7W649"/>
<accession>A0AAD7W649</accession>
<dbReference type="Proteomes" id="UP001221898">
    <property type="component" value="Unassembled WGS sequence"/>
</dbReference>
<dbReference type="EMBL" id="JAINUG010000244">
    <property type="protein sequence ID" value="KAJ8385661.1"/>
    <property type="molecule type" value="Genomic_DNA"/>
</dbReference>